<protein>
    <submittedName>
        <fullName evidence="2">Uncharacterized protein</fullName>
    </submittedName>
</protein>
<feature type="compositionally biased region" description="Low complexity" evidence="1">
    <location>
        <begin position="16"/>
        <end position="30"/>
    </location>
</feature>
<evidence type="ECO:0000256" key="1">
    <source>
        <dbReference type="SAM" id="MobiDB-lite"/>
    </source>
</evidence>
<feature type="compositionally biased region" description="Low complexity" evidence="1">
    <location>
        <begin position="45"/>
        <end position="66"/>
    </location>
</feature>
<accession>A0ABW1XNU9</accession>
<feature type="compositionally biased region" description="Polar residues" evidence="1">
    <location>
        <begin position="35"/>
        <end position="44"/>
    </location>
</feature>
<evidence type="ECO:0000313" key="2">
    <source>
        <dbReference type="EMBL" id="MFC6441314.1"/>
    </source>
</evidence>
<evidence type="ECO:0000313" key="3">
    <source>
        <dbReference type="Proteomes" id="UP001596364"/>
    </source>
</evidence>
<comment type="caution">
    <text evidence="2">The sequence shown here is derived from an EMBL/GenBank/DDBJ whole genome shotgun (WGS) entry which is preliminary data.</text>
</comment>
<dbReference type="EMBL" id="JBHSUS010000001">
    <property type="protein sequence ID" value="MFC6441314.1"/>
    <property type="molecule type" value="Genomic_DNA"/>
</dbReference>
<dbReference type="Proteomes" id="UP001596364">
    <property type="component" value="Unassembled WGS sequence"/>
</dbReference>
<feature type="compositionally biased region" description="Polar residues" evidence="1">
    <location>
        <begin position="73"/>
        <end position="95"/>
    </location>
</feature>
<name>A0ABW1XNU9_9ALTE</name>
<sequence>MEITGSTVKLNVALPRAAESAPSSGASPNAFGIGQANQPDVQLSAQAQIIQQREQQQPTQAAQQKSAAEDSAPVSQNDFVRVSSSVGKASQSNGLSEKDAIELYKSIEKML</sequence>
<organism evidence="2 3">
    <name type="scientific">Pseudobowmanella zhangzhouensis</name>
    <dbReference type="NCBI Taxonomy" id="1537679"/>
    <lineage>
        <taxon>Bacteria</taxon>
        <taxon>Pseudomonadati</taxon>
        <taxon>Pseudomonadota</taxon>
        <taxon>Gammaproteobacteria</taxon>
        <taxon>Alteromonadales</taxon>
        <taxon>Alteromonadaceae</taxon>
    </lineage>
</organism>
<proteinExistence type="predicted"/>
<gene>
    <name evidence="2" type="ORF">ACFP85_14265</name>
</gene>
<dbReference type="RefSeq" id="WP_131257919.1">
    <property type="nucleotide sequence ID" value="NZ_JBHSUS010000001.1"/>
</dbReference>
<reference evidence="3" key="1">
    <citation type="journal article" date="2019" name="Int. J. Syst. Evol. Microbiol.">
        <title>The Global Catalogue of Microorganisms (GCM) 10K type strain sequencing project: providing services to taxonomists for standard genome sequencing and annotation.</title>
        <authorList>
            <consortium name="The Broad Institute Genomics Platform"/>
            <consortium name="The Broad Institute Genome Sequencing Center for Infectious Disease"/>
            <person name="Wu L."/>
            <person name="Ma J."/>
        </authorList>
    </citation>
    <scope>NUCLEOTIDE SEQUENCE [LARGE SCALE GENOMIC DNA]</scope>
    <source>
        <strain evidence="3">CGMCC 1.16031</strain>
    </source>
</reference>
<keyword evidence="3" id="KW-1185">Reference proteome</keyword>
<feature type="region of interest" description="Disordered" evidence="1">
    <location>
        <begin position="16"/>
        <end position="99"/>
    </location>
</feature>